<gene>
    <name evidence="2" type="ORF">CTEN210_01056</name>
</gene>
<dbReference type="Proteomes" id="UP001054902">
    <property type="component" value="Unassembled WGS sequence"/>
</dbReference>
<feature type="compositionally biased region" description="Polar residues" evidence="1">
    <location>
        <begin position="19"/>
        <end position="34"/>
    </location>
</feature>
<dbReference type="AlphaFoldDB" id="A0AAD3GYZ3"/>
<feature type="region of interest" description="Disordered" evidence="1">
    <location>
        <begin position="18"/>
        <end position="42"/>
    </location>
</feature>
<evidence type="ECO:0000256" key="1">
    <source>
        <dbReference type="SAM" id="MobiDB-lite"/>
    </source>
</evidence>
<keyword evidence="3" id="KW-1185">Reference proteome</keyword>
<sequence>MNEETGALSIESMRDDQLGLTSNLDNPNTPNRISDNFHRRPRSPRYDRAGMVSFMCLNRIRGLARHPQFKMYGFVSLAFIMGLVIGHISTPTSKGIPKDAVVDQETGEVVVPFDDEHVNEKFEDNKLSDSFLNSRMDNFYSWFEGDGEETEVLRNDADSNGAILDFAVVGYAHCTLDLSKALTNVAAMPTGDVCTPLEKTVWYAYKNWPDSYGEDKLLKGSHCSTYIAAGHDDSTRQFNQYLPKTKMLVGITHPIIWFKTFWDQLSGNNRIGWANNDPYSIMDLCLGRACREECKEHQIFCVHKSRFHLGLAKLGKTDLSDDERQLLAPDDPDGGAELKNENIRNPIFLYDNSELGEDYFWESVAQFLGVDNFAHSEQEALERKQNLEMMEDVQSLDFCDAKYHDFRAKMMEYSHQMGEWLQQYFIPLALDHNRQDVAVANPRKFYLLAEQYKQDPCGILKRNSQGKFEL</sequence>
<protein>
    <submittedName>
        <fullName evidence="2">Uncharacterized protein</fullName>
    </submittedName>
</protein>
<proteinExistence type="predicted"/>
<dbReference type="EMBL" id="BLLK01000020">
    <property type="protein sequence ID" value="GFH44582.1"/>
    <property type="molecule type" value="Genomic_DNA"/>
</dbReference>
<reference evidence="2 3" key="1">
    <citation type="journal article" date="2021" name="Sci. Rep.">
        <title>The genome of the diatom Chaetoceros tenuissimus carries an ancient integrated fragment of an extant virus.</title>
        <authorList>
            <person name="Hongo Y."/>
            <person name="Kimura K."/>
            <person name="Takaki Y."/>
            <person name="Yoshida Y."/>
            <person name="Baba S."/>
            <person name="Kobayashi G."/>
            <person name="Nagasaki K."/>
            <person name="Hano T."/>
            <person name="Tomaru Y."/>
        </authorList>
    </citation>
    <scope>NUCLEOTIDE SEQUENCE [LARGE SCALE GENOMIC DNA]</scope>
    <source>
        <strain evidence="2 3">NIES-3715</strain>
    </source>
</reference>
<comment type="caution">
    <text evidence="2">The sequence shown here is derived from an EMBL/GenBank/DDBJ whole genome shotgun (WGS) entry which is preliminary data.</text>
</comment>
<accession>A0AAD3GYZ3</accession>
<evidence type="ECO:0000313" key="2">
    <source>
        <dbReference type="EMBL" id="GFH44582.1"/>
    </source>
</evidence>
<evidence type="ECO:0000313" key="3">
    <source>
        <dbReference type="Proteomes" id="UP001054902"/>
    </source>
</evidence>
<organism evidence="2 3">
    <name type="scientific">Chaetoceros tenuissimus</name>
    <dbReference type="NCBI Taxonomy" id="426638"/>
    <lineage>
        <taxon>Eukaryota</taxon>
        <taxon>Sar</taxon>
        <taxon>Stramenopiles</taxon>
        <taxon>Ochrophyta</taxon>
        <taxon>Bacillariophyta</taxon>
        <taxon>Coscinodiscophyceae</taxon>
        <taxon>Chaetocerotophycidae</taxon>
        <taxon>Chaetocerotales</taxon>
        <taxon>Chaetocerotaceae</taxon>
        <taxon>Chaetoceros</taxon>
    </lineage>
</organism>
<name>A0AAD3GYZ3_9STRA</name>